<sequence>MFIILGELNFWTFDNDVDLEETDFGAFSYHDKKIDNVYEEGKRSYAQKRGMVYVPFNKKGNKMKDSIKYLMDQLKDHSTIYTQWADYCTLQIMLSSGLLIYIQVDLCSGDIQKIVFDRFLIGKLSERVSDVIITKSYLICTYNDCQVTLVNFLKPKKSIFEKISRLEPKISTFDICGPSARRLEKKVHHNRAEDLILIWWKCTTNEVYPWSPTVKEHDRANLHLYRLKGAKLELLCYLRTEFDPLSIIFHTNYDNVIHSLEQKVSRKGEVTVEWKTYEVSRNDKLQRIAVYSIPLPTHASCIRFSPNQEKLLLGCIDGSITLHDQVNSVHTTARAAFIPTLACWHCDGTLFSVGNERGQVQHFDIALSCVRGQMLNEDIASSNITDLSTYFRTQPALKGMEWNKKSEPNSFVDFYNHGDSLFLLLFERGPIAIIKMIEGGNFSVDILVQKYLASSQVQQATALLLAASWDSDPHICMNSLNQIVNYLFKQPLTPERENFIQSALGSFHVPVKPMNQAVIDEYGDEVRDLTRRFFHHLLRYKLFEKAFRLAIDLNDHDLFMDIHFYAVVLKDNEMATAAKEKAEEILGQCNSCSSSHSTCSRSSCSLCSDSESNEVESSSSDSKSEESRKKRRIRAKRSFQHKYLKNPSVQAPPLPVLYAPISNDLESTSFNEMKNETDVNSMSTAFPVQNDNLALSLNNCPIPKLATESYLMPVSDVAPAVNNIDNTNQIQQAKDLDKLRAPFQSLTLSQQLTPIVAQSSLNSMSLENITNSYPISNFIPYNFNSAQLQPNSISSELTHSLSNKLDTISTSFNSPSTFTESFEKNDTYVDANFDIQDKRVSGLTVLKSNVTDTQCVISKPLDTNELNESAITVKPITSICNESPTHTIFTSGNDLMSTSFNDPDDLNDDANSNSCDSSSNSNSNSKQASVSSVPPPPPLITDTLANYINYFPRRNFVLSRSTTGLSSLDDSILKFPNNKPLHAPLQQPQNYNANLIQNRKNDSIQSTCNYALNYDLDYIPFRKSCDSLTNLHSNIHQMKTKSSNNLSDFDNKYSKSGSSQIKPQSHEIREHRQSSNVPPLPVISPCPTEKSCPSSLGPMDAVSAISDKPKVKFSDTVTHILVPKTAQTHRSIQKRSMAPIYPVDPRQELAESLPLCLGNEDYLKTFQPLSRAENEKVKETVKADGSSKIKVVHFGLL</sequence>
<gene>
    <name evidence="1" type="ORF">QAD02_004748</name>
</gene>
<dbReference type="Proteomes" id="UP001239111">
    <property type="component" value="Chromosome 3"/>
</dbReference>
<protein>
    <submittedName>
        <fullName evidence="1">Uncharacterized protein</fullName>
    </submittedName>
</protein>
<evidence type="ECO:0000313" key="1">
    <source>
        <dbReference type="EMBL" id="KAJ8673486.1"/>
    </source>
</evidence>
<comment type="caution">
    <text evidence="1">The sequence shown here is derived from an EMBL/GenBank/DDBJ whole genome shotgun (WGS) entry which is preliminary data.</text>
</comment>
<dbReference type="EMBL" id="CM056743">
    <property type="protein sequence ID" value="KAJ8673486.1"/>
    <property type="molecule type" value="Genomic_DNA"/>
</dbReference>
<proteinExistence type="predicted"/>
<reference evidence="1" key="1">
    <citation type="submission" date="2023-04" db="EMBL/GenBank/DDBJ databases">
        <title>A chromosome-level genome assembly of the parasitoid wasp Eretmocerus hayati.</title>
        <authorList>
            <person name="Zhong Y."/>
            <person name="Liu S."/>
            <person name="Liu Y."/>
        </authorList>
    </citation>
    <scope>NUCLEOTIDE SEQUENCE</scope>
    <source>
        <strain evidence="1">ZJU_SS_LIU_2023</strain>
    </source>
</reference>
<name>A0ACC2NRH5_9HYME</name>
<organism evidence="1 2">
    <name type="scientific">Eretmocerus hayati</name>
    <dbReference type="NCBI Taxonomy" id="131215"/>
    <lineage>
        <taxon>Eukaryota</taxon>
        <taxon>Metazoa</taxon>
        <taxon>Ecdysozoa</taxon>
        <taxon>Arthropoda</taxon>
        <taxon>Hexapoda</taxon>
        <taxon>Insecta</taxon>
        <taxon>Pterygota</taxon>
        <taxon>Neoptera</taxon>
        <taxon>Endopterygota</taxon>
        <taxon>Hymenoptera</taxon>
        <taxon>Apocrita</taxon>
        <taxon>Proctotrupomorpha</taxon>
        <taxon>Chalcidoidea</taxon>
        <taxon>Aphelinidae</taxon>
        <taxon>Aphelininae</taxon>
        <taxon>Eretmocerus</taxon>
    </lineage>
</organism>
<evidence type="ECO:0000313" key="2">
    <source>
        <dbReference type="Proteomes" id="UP001239111"/>
    </source>
</evidence>
<accession>A0ACC2NRH5</accession>
<keyword evidence="2" id="KW-1185">Reference proteome</keyword>